<reference evidence="3" key="1">
    <citation type="journal article" date="2013" name="Genome Announc.">
        <title>Genome sequence of the food spoilage yeast Zygosaccharomyces bailii CLIB 213(T).</title>
        <authorList>
            <person name="Galeote V."/>
            <person name="Bigey F."/>
            <person name="Devillers H."/>
            <person name="Neuveglise C."/>
            <person name="Dequin S."/>
        </authorList>
    </citation>
    <scope>NUCLEOTIDE SEQUENCE [LARGE SCALE GENOMIC DNA]</scope>
    <source>
        <strain evidence="3">CLIB 213 / ATCC 58445 / CBS 680 / CCRC 21525 / NBRC 1098 / NCYC 1416 / NRRL Y-2227</strain>
    </source>
</reference>
<gene>
    <name evidence="2" type="ORF">BN860_09846g</name>
</gene>
<accession>A0A8J2X990</accession>
<name>A0A8J2X990_ZYGB2</name>
<keyword evidence="3" id="KW-1185">Reference proteome</keyword>
<evidence type="ECO:0000259" key="1">
    <source>
        <dbReference type="Pfam" id="PF05205"/>
    </source>
</evidence>
<dbReference type="InterPro" id="IPR055264">
    <property type="entry name" value="BOD1/SHG1_dom"/>
</dbReference>
<feature type="domain" description="BOD1/SHG1" evidence="1">
    <location>
        <begin position="9"/>
        <end position="115"/>
    </location>
</feature>
<dbReference type="OrthoDB" id="5579731at2759"/>
<evidence type="ECO:0000313" key="3">
    <source>
        <dbReference type="Proteomes" id="UP000019375"/>
    </source>
</evidence>
<protein>
    <submittedName>
        <fullName evidence="2">BN860_09846g1_1</fullName>
    </submittedName>
</protein>
<dbReference type="Proteomes" id="UP000019375">
    <property type="component" value="Unassembled WGS sequence"/>
</dbReference>
<dbReference type="Pfam" id="PF05205">
    <property type="entry name" value="COMPASS-Shg1"/>
    <property type="match status" value="1"/>
</dbReference>
<proteinExistence type="predicted"/>
<organism evidence="2 3">
    <name type="scientific">Zygosaccharomyces bailii (strain CLIB 213 / ATCC 58445 / CBS 680 / BCRC 21525 / NBRC 1098 / NCYC 1416 / NRRL Y-2227)</name>
    <dbReference type="NCBI Taxonomy" id="1333698"/>
    <lineage>
        <taxon>Eukaryota</taxon>
        <taxon>Fungi</taxon>
        <taxon>Dikarya</taxon>
        <taxon>Ascomycota</taxon>
        <taxon>Saccharomycotina</taxon>
        <taxon>Saccharomycetes</taxon>
        <taxon>Saccharomycetales</taxon>
        <taxon>Saccharomycetaceae</taxon>
        <taxon>Zygosaccharomyces</taxon>
    </lineage>
</organism>
<dbReference type="AlphaFoldDB" id="A0A8J2X990"/>
<dbReference type="EMBL" id="HG316455">
    <property type="protein sequence ID" value="CDF88420.1"/>
    <property type="molecule type" value="Genomic_DNA"/>
</dbReference>
<evidence type="ECO:0000313" key="2">
    <source>
        <dbReference type="EMBL" id="CDF88420.1"/>
    </source>
</evidence>
<sequence length="123" mass="14172">MPEVDQARKLADEFKREGHFDKLKRAILAQKYGDANEPIEQSIKNNVATVVRQMVAEDENLIFRNRGSTSALIEAQLFKQGYQKLEEGESGIQLEEYLHSTLKDPQLVQEIRNKLLTLDQKED</sequence>